<dbReference type="AlphaFoldDB" id="A0A4Y7T7E0"/>
<organism evidence="2 3">
    <name type="scientific">Coprinellus micaceus</name>
    <name type="common">Glistening ink-cap mushroom</name>
    <name type="synonym">Coprinus micaceus</name>
    <dbReference type="NCBI Taxonomy" id="71717"/>
    <lineage>
        <taxon>Eukaryota</taxon>
        <taxon>Fungi</taxon>
        <taxon>Dikarya</taxon>
        <taxon>Basidiomycota</taxon>
        <taxon>Agaricomycotina</taxon>
        <taxon>Agaricomycetes</taxon>
        <taxon>Agaricomycetidae</taxon>
        <taxon>Agaricales</taxon>
        <taxon>Agaricineae</taxon>
        <taxon>Psathyrellaceae</taxon>
        <taxon>Coprinellus</taxon>
    </lineage>
</organism>
<comment type="caution">
    <text evidence="2">The sequence shown here is derived from an EMBL/GenBank/DDBJ whole genome shotgun (WGS) entry which is preliminary data.</text>
</comment>
<dbReference type="Proteomes" id="UP000298030">
    <property type="component" value="Unassembled WGS sequence"/>
</dbReference>
<feature type="region of interest" description="Disordered" evidence="1">
    <location>
        <begin position="272"/>
        <end position="304"/>
    </location>
</feature>
<feature type="compositionally biased region" description="Polar residues" evidence="1">
    <location>
        <begin position="277"/>
        <end position="289"/>
    </location>
</feature>
<name>A0A4Y7T7E0_COPMI</name>
<feature type="region of interest" description="Disordered" evidence="1">
    <location>
        <begin position="187"/>
        <end position="226"/>
    </location>
</feature>
<proteinExistence type="predicted"/>
<protein>
    <submittedName>
        <fullName evidence="2">Uncharacterized protein</fullName>
    </submittedName>
</protein>
<feature type="compositionally biased region" description="Basic and acidic residues" evidence="1">
    <location>
        <begin position="1"/>
        <end position="10"/>
    </location>
</feature>
<feature type="region of interest" description="Disordered" evidence="1">
    <location>
        <begin position="1"/>
        <end position="31"/>
    </location>
</feature>
<accession>A0A4Y7T7E0</accession>
<sequence>MVKPPKKEKATLSIQMGTHGGAAGSRQDESITRPISWVDPEKEASHSGTESVRVMEVGVHQRGSVKSLFHVSKLVEGYFHFSSEKQSSTSVAKNVSDAVKETPTPTDGFEVEVAPPILRILKKSQGRALGIFTDSTTTLASSSYLTPYAALLSYNAATALSPRAMAHMHTCTGYRAPTDALLTVSPSLSLTPASSNANRSTPGRKGQEMHFSSSLPPSTLHHSQTKMEHCPRLPSWSTITNYSLFHPLAQCLKSILDGSHCAPPARVPMDTFGLGSSIDTPTPSASQPTLHGGNRHRSASGQTKIESVADIRVNEASGEHIKSFLIQESGGVPDGHPPALSWVVQSPEVSQGMNEKKVAFVVEVSEPAPTSFEH</sequence>
<evidence type="ECO:0000313" key="3">
    <source>
        <dbReference type="Proteomes" id="UP000298030"/>
    </source>
</evidence>
<gene>
    <name evidence="2" type="ORF">FA13DRAFT_1711110</name>
</gene>
<evidence type="ECO:0000313" key="2">
    <source>
        <dbReference type="EMBL" id="TEB29512.1"/>
    </source>
</evidence>
<dbReference type="EMBL" id="QPFP01000027">
    <property type="protein sequence ID" value="TEB29512.1"/>
    <property type="molecule type" value="Genomic_DNA"/>
</dbReference>
<evidence type="ECO:0000256" key="1">
    <source>
        <dbReference type="SAM" id="MobiDB-lite"/>
    </source>
</evidence>
<feature type="compositionally biased region" description="Low complexity" evidence="1">
    <location>
        <begin position="212"/>
        <end position="222"/>
    </location>
</feature>
<keyword evidence="3" id="KW-1185">Reference proteome</keyword>
<reference evidence="2 3" key="1">
    <citation type="journal article" date="2019" name="Nat. Ecol. Evol.">
        <title>Megaphylogeny resolves global patterns of mushroom evolution.</title>
        <authorList>
            <person name="Varga T."/>
            <person name="Krizsan K."/>
            <person name="Foldi C."/>
            <person name="Dima B."/>
            <person name="Sanchez-Garcia M."/>
            <person name="Sanchez-Ramirez S."/>
            <person name="Szollosi G.J."/>
            <person name="Szarkandi J.G."/>
            <person name="Papp V."/>
            <person name="Albert L."/>
            <person name="Andreopoulos W."/>
            <person name="Angelini C."/>
            <person name="Antonin V."/>
            <person name="Barry K.W."/>
            <person name="Bougher N.L."/>
            <person name="Buchanan P."/>
            <person name="Buyck B."/>
            <person name="Bense V."/>
            <person name="Catcheside P."/>
            <person name="Chovatia M."/>
            <person name="Cooper J."/>
            <person name="Damon W."/>
            <person name="Desjardin D."/>
            <person name="Finy P."/>
            <person name="Geml J."/>
            <person name="Haridas S."/>
            <person name="Hughes K."/>
            <person name="Justo A."/>
            <person name="Karasinski D."/>
            <person name="Kautmanova I."/>
            <person name="Kiss B."/>
            <person name="Kocsube S."/>
            <person name="Kotiranta H."/>
            <person name="LaButti K.M."/>
            <person name="Lechner B.E."/>
            <person name="Liimatainen K."/>
            <person name="Lipzen A."/>
            <person name="Lukacs Z."/>
            <person name="Mihaltcheva S."/>
            <person name="Morgado L.N."/>
            <person name="Niskanen T."/>
            <person name="Noordeloos M.E."/>
            <person name="Ohm R.A."/>
            <person name="Ortiz-Santana B."/>
            <person name="Ovrebo C."/>
            <person name="Racz N."/>
            <person name="Riley R."/>
            <person name="Savchenko A."/>
            <person name="Shiryaev A."/>
            <person name="Soop K."/>
            <person name="Spirin V."/>
            <person name="Szebenyi C."/>
            <person name="Tomsovsky M."/>
            <person name="Tulloss R.E."/>
            <person name="Uehling J."/>
            <person name="Grigoriev I.V."/>
            <person name="Vagvolgyi C."/>
            <person name="Papp T."/>
            <person name="Martin F.M."/>
            <person name="Miettinen O."/>
            <person name="Hibbett D.S."/>
            <person name="Nagy L.G."/>
        </authorList>
    </citation>
    <scope>NUCLEOTIDE SEQUENCE [LARGE SCALE GENOMIC DNA]</scope>
    <source>
        <strain evidence="2 3">FP101781</strain>
    </source>
</reference>